<dbReference type="RefSeq" id="WP_139494575.1">
    <property type="nucleotide sequence ID" value="NZ_CAWORL010000007.1"/>
</dbReference>
<name>A0AAX2USL5_AERVE</name>
<protein>
    <submittedName>
        <fullName evidence="1">Uncharacterized protein</fullName>
    </submittedName>
</protein>
<evidence type="ECO:0000313" key="1">
    <source>
        <dbReference type="EMBL" id="TND53685.1"/>
    </source>
</evidence>
<proteinExistence type="predicted"/>
<organism evidence="1 2">
    <name type="scientific">Aeromonas veronii</name>
    <dbReference type="NCBI Taxonomy" id="654"/>
    <lineage>
        <taxon>Bacteria</taxon>
        <taxon>Pseudomonadati</taxon>
        <taxon>Pseudomonadota</taxon>
        <taxon>Gammaproteobacteria</taxon>
        <taxon>Aeromonadales</taxon>
        <taxon>Aeromonadaceae</taxon>
        <taxon>Aeromonas</taxon>
    </lineage>
</organism>
<reference evidence="1" key="2">
    <citation type="journal article" date="2019" name="PLoS ONE">
        <title>Identification and characterization of putative Aeromonas spp. T3SS effectors.</title>
        <authorList>
            <person name="Rangel L.T."/>
            <person name="Marden J."/>
            <person name="Colston S."/>
            <person name="Setubal J.C."/>
            <person name="Graf J."/>
            <person name="Gogarten J.P."/>
        </authorList>
    </citation>
    <scope>NUCLEOTIDE SEQUENCE</scope>
    <source>
        <strain evidence="1">BAQ071013-135</strain>
    </source>
</reference>
<gene>
    <name evidence="1" type="ORF">CF123_12055</name>
</gene>
<dbReference type="EMBL" id="PDXJ01000015">
    <property type="protein sequence ID" value="TND53685.1"/>
    <property type="molecule type" value="Genomic_DNA"/>
</dbReference>
<comment type="caution">
    <text evidence="1">The sequence shown here is derived from an EMBL/GenBank/DDBJ whole genome shotgun (WGS) entry which is preliminary data.</text>
</comment>
<dbReference type="AlphaFoldDB" id="A0AAX2USL5"/>
<reference evidence="1" key="1">
    <citation type="submission" date="2017-10" db="EMBL/GenBank/DDBJ databases">
        <authorList>
            <person name="Colston S.M."/>
            <person name="Graf J."/>
        </authorList>
    </citation>
    <scope>NUCLEOTIDE SEQUENCE</scope>
    <source>
        <strain evidence="1">BAQ071013-135</strain>
    </source>
</reference>
<dbReference type="Proteomes" id="UP000796104">
    <property type="component" value="Unassembled WGS sequence"/>
</dbReference>
<accession>A0AAX2USL5</accession>
<sequence length="107" mass="12435">MMTLAFLQQALTENYEQIESFLAKKNYNDVLVNMDNRLVLIEHLLHLVEKEPELKQDALLLSAMLSLQEESMRHLASHHHQAIFKELSSIGLASRAKKIYRVNSKEF</sequence>
<evidence type="ECO:0000313" key="2">
    <source>
        <dbReference type="Proteomes" id="UP000796104"/>
    </source>
</evidence>